<dbReference type="EC" id="4.2.1.17" evidence="3"/>
<dbReference type="Gene3D" id="1.10.1040.10">
    <property type="entry name" value="N-(1-d-carboxylethyl)-l-norvaline Dehydrogenase, domain 2"/>
    <property type="match status" value="2"/>
</dbReference>
<dbReference type="PROSITE" id="PS00166">
    <property type="entry name" value="ENOYL_COA_HYDRATASE"/>
    <property type="match status" value="1"/>
</dbReference>
<dbReference type="Pfam" id="PF00725">
    <property type="entry name" value="3HCDH"/>
    <property type="match status" value="2"/>
</dbReference>
<gene>
    <name evidence="11" type="ORF">ACFPYI_20355</name>
</gene>
<protein>
    <recommendedName>
        <fullName evidence="3">enoyl-CoA hydratase</fullName>
        <ecNumber evidence="3">4.2.1.17</ecNumber>
    </recommendedName>
</protein>
<dbReference type="SUPFAM" id="SSF52096">
    <property type="entry name" value="ClpP/crotonase"/>
    <property type="match status" value="1"/>
</dbReference>
<keyword evidence="7" id="KW-0443">Lipid metabolism</keyword>
<dbReference type="CDD" id="cd06558">
    <property type="entry name" value="crotonase-like"/>
    <property type="match status" value="1"/>
</dbReference>
<dbReference type="Gene3D" id="3.90.226.10">
    <property type="entry name" value="2-enoyl-CoA Hydratase, Chain A, domain 1"/>
    <property type="match status" value="1"/>
</dbReference>
<evidence type="ECO:0000256" key="3">
    <source>
        <dbReference type="ARBA" id="ARBA00012076"/>
    </source>
</evidence>
<feature type="domain" description="3-hydroxyacyl-CoA dehydrogenase C-terminal" evidence="9">
    <location>
        <begin position="304"/>
        <end position="394"/>
    </location>
</feature>
<dbReference type="Gene3D" id="3.40.50.720">
    <property type="entry name" value="NAD(P)-binding Rossmann-like Domain"/>
    <property type="match status" value="1"/>
</dbReference>
<dbReference type="GO" id="GO:0004300">
    <property type="term" value="F:enoyl-CoA hydratase activity"/>
    <property type="evidence" value="ECO:0007669"/>
    <property type="project" value="UniProtKB-EC"/>
</dbReference>
<evidence type="ECO:0000256" key="5">
    <source>
        <dbReference type="ARBA" id="ARBA00023002"/>
    </source>
</evidence>
<evidence type="ECO:0000256" key="8">
    <source>
        <dbReference type="RuleBase" id="RU003707"/>
    </source>
</evidence>
<feature type="domain" description="3-hydroxyacyl-CoA dehydrogenase NAD binding" evidence="10">
    <location>
        <begin position="11"/>
        <end position="184"/>
    </location>
</feature>
<dbReference type="InterPro" id="IPR001753">
    <property type="entry name" value="Enoyl-CoA_hydra/iso"/>
</dbReference>
<dbReference type="Pfam" id="PF02737">
    <property type="entry name" value="3HCDH_N"/>
    <property type="match status" value="1"/>
</dbReference>
<dbReference type="Pfam" id="PF00378">
    <property type="entry name" value="ECH_1"/>
    <property type="match status" value="1"/>
</dbReference>
<evidence type="ECO:0000256" key="4">
    <source>
        <dbReference type="ARBA" id="ARBA00022832"/>
    </source>
</evidence>
<comment type="pathway">
    <text evidence="1">Lipid metabolism; fatty acid beta-oxidation.</text>
</comment>
<keyword evidence="4" id="KW-0276">Fatty acid metabolism</keyword>
<evidence type="ECO:0000256" key="2">
    <source>
        <dbReference type="ARBA" id="ARBA00008750"/>
    </source>
</evidence>
<evidence type="ECO:0000259" key="10">
    <source>
        <dbReference type="Pfam" id="PF02737"/>
    </source>
</evidence>
<dbReference type="PANTHER" id="PTHR48075">
    <property type="entry name" value="3-HYDROXYACYL-COA DEHYDROGENASE FAMILY PROTEIN"/>
    <property type="match status" value="1"/>
</dbReference>
<dbReference type="EMBL" id="JBHSQH010000004">
    <property type="protein sequence ID" value="MFC5973686.1"/>
    <property type="molecule type" value="Genomic_DNA"/>
</dbReference>
<dbReference type="Proteomes" id="UP001596099">
    <property type="component" value="Unassembled WGS sequence"/>
</dbReference>
<evidence type="ECO:0000256" key="1">
    <source>
        <dbReference type="ARBA" id="ARBA00005005"/>
    </source>
</evidence>
<sequence>MSASLTESVETVTVVGGGTMGHGIAQTFAMSGYDVTIIDIDEDVLQTALEKIEGSLEKLTEDPDAVLAQIETTTSEEEAYGDADLVVEAVPENIDLKQDVFGTIDNHAPERTILATNTSTLPITEIASATDRPSKVVGLHFSNPVQLMDIVEVIRGKETANDIFEAAETISEAIGKTPVLVEKDIPGFLINRINLRFWLEAVRQVDQEGRDRKTIDAAIRRIGLPMGPFEVLDFSGIDVATMAAHSMQDRGVDLHIPDLLEKKEEAENYGMKTGEGFYTYPEPGEYSRVEIPQERRNDFDPKHLVAPAVNEAAWMLANDVTTKSEIDKAMQIGINWPRGLLEMADEYGIDRLVETLEELHARSGWDEYEPNPSLRELVANEELGQKTGTGFYEWEYEQAEFETVRYERREYAAWITLNRPDRLNALDKSSWNGLKAALEKAANDDEVRATVLQGAGRAFCAGDDIAEIQSLESTEDAREMFEEVLGPTVQTVRNHPKPIIAAVEGAANGGGCELVLLCDLAVASTNSSFALPEGQIGALPPIGLTYGRMSLGKKEIMEMSLTGDQFTATEAESMGIVNYAVDETQVEDIVRELAHSTTASGPKSISEMKDLWTGMEDDLLETWFDEAMDRLVKRTQSEEAEKGLAAFLEKREADWKR</sequence>
<evidence type="ECO:0000313" key="11">
    <source>
        <dbReference type="EMBL" id="MFC5973686.1"/>
    </source>
</evidence>
<dbReference type="AlphaFoldDB" id="A0ABD5RT21"/>
<reference evidence="11 12" key="1">
    <citation type="journal article" date="2019" name="Int. J. Syst. Evol. Microbiol.">
        <title>The Global Catalogue of Microorganisms (GCM) 10K type strain sequencing project: providing services to taxonomists for standard genome sequencing and annotation.</title>
        <authorList>
            <consortium name="The Broad Institute Genomics Platform"/>
            <consortium name="The Broad Institute Genome Sequencing Center for Infectious Disease"/>
            <person name="Wu L."/>
            <person name="Ma J."/>
        </authorList>
    </citation>
    <scope>NUCLEOTIDE SEQUENCE [LARGE SCALE GENOMIC DNA]</scope>
    <source>
        <strain evidence="11 12">CGMCC 1.12543</strain>
    </source>
</reference>
<comment type="caution">
    <text evidence="11">The sequence shown here is derived from an EMBL/GenBank/DDBJ whole genome shotgun (WGS) entry which is preliminary data.</text>
</comment>
<dbReference type="InterPro" id="IPR029045">
    <property type="entry name" value="ClpP/crotonase-like_dom_sf"/>
</dbReference>
<keyword evidence="6" id="KW-0520">NAD</keyword>
<dbReference type="FunFam" id="3.40.50.720:FF:000009">
    <property type="entry name" value="Fatty oxidation complex, alpha subunit"/>
    <property type="match status" value="1"/>
</dbReference>
<dbReference type="InterPro" id="IPR008927">
    <property type="entry name" value="6-PGluconate_DH-like_C_sf"/>
</dbReference>
<dbReference type="InterPro" id="IPR018376">
    <property type="entry name" value="Enoyl-CoA_hyd/isom_CS"/>
</dbReference>
<proteinExistence type="inferred from homology"/>
<dbReference type="InterPro" id="IPR013328">
    <property type="entry name" value="6PGD_dom2"/>
</dbReference>
<comment type="similarity">
    <text evidence="2">In the N-terminal section; belongs to the enoyl-CoA hydratase/isomerase family.</text>
</comment>
<dbReference type="InterPro" id="IPR014748">
    <property type="entry name" value="Enoyl-CoA_hydra_C"/>
</dbReference>
<evidence type="ECO:0000256" key="6">
    <source>
        <dbReference type="ARBA" id="ARBA00023027"/>
    </source>
</evidence>
<dbReference type="PANTHER" id="PTHR48075:SF5">
    <property type="entry name" value="3-HYDROXYBUTYRYL-COA DEHYDROGENASE"/>
    <property type="match status" value="1"/>
</dbReference>
<dbReference type="Gene3D" id="1.10.12.10">
    <property type="entry name" value="Lyase 2-enoyl-coa Hydratase, Chain A, domain 2"/>
    <property type="match status" value="1"/>
</dbReference>
<dbReference type="GO" id="GO:0016491">
    <property type="term" value="F:oxidoreductase activity"/>
    <property type="evidence" value="ECO:0007669"/>
    <property type="project" value="UniProtKB-KW"/>
</dbReference>
<evidence type="ECO:0000256" key="7">
    <source>
        <dbReference type="ARBA" id="ARBA00023098"/>
    </source>
</evidence>
<dbReference type="SUPFAM" id="SSF48179">
    <property type="entry name" value="6-phosphogluconate dehydrogenase C-terminal domain-like"/>
    <property type="match status" value="2"/>
</dbReference>
<keyword evidence="12" id="KW-1185">Reference proteome</keyword>
<dbReference type="InterPro" id="IPR006176">
    <property type="entry name" value="3-OHacyl-CoA_DH_NAD-bd"/>
</dbReference>
<feature type="domain" description="3-hydroxyacyl-CoA dehydrogenase C-terminal" evidence="9">
    <location>
        <begin position="187"/>
        <end position="280"/>
    </location>
</feature>
<name>A0ABD5RT21_9EURY</name>
<dbReference type="InterPro" id="IPR006108">
    <property type="entry name" value="3HC_DH_C"/>
</dbReference>
<evidence type="ECO:0000259" key="9">
    <source>
        <dbReference type="Pfam" id="PF00725"/>
    </source>
</evidence>
<dbReference type="InterPro" id="IPR036291">
    <property type="entry name" value="NAD(P)-bd_dom_sf"/>
</dbReference>
<dbReference type="RefSeq" id="WP_282594766.1">
    <property type="nucleotide sequence ID" value="NZ_JALLGW010000005.1"/>
</dbReference>
<dbReference type="SUPFAM" id="SSF51735">
    <property type="entry name" value="NAD(P)-binding Rossmann-fold domains"/>
    <property type="match status" value="1"/>
</dbReference>
<evidence type="ECO:0000313" key="12">
    <source>
        <dbReference type="Proteomes" id="UP001596099"/>
    </source>
</evidence>
<comment type="similarity">
    <text evidence="8">Belongs to the enoyl-CoA hydratase/isomerase family.</text>
</comment>
<accession>A0ABD5RT21</accession>
<organism evidence="11 12">
    <name type="scientific">Halomarina salina</name>
    <dbReference type="NCBI Taxonomy" id="1872699"/>
    <lineage>
        <taxon>Archaea</taxon>
        <taxon>Methanobacteriati</taxon>
        <taxon>Methanobacteriota</taxon>
        <taxon>Stenosarchaea group</taxon>
        <taxon>Halobacteria</taxon>
        <taxon>Halobacteriales</taxon>
        <taxon>Natronomonadaceae</taxon>
        <taxon>Halomarina</taxon>
    </lineage>
</organism>
<dbReference type="GO" id="GO:0006631">
    <property type="term" value="P:fatty acid metabolic process"/>
    <property type="evidence" value="ECO:0007669"/>
    <property type="project" value="UniProtKB-KW"/>
</dbReference>
<keyword evidence="5" id="KW-0560">Oxidoreductase</keyword>